<feature type="transmembrane region" description="Helical" evidence="2">
    <location>
        <begin position="41"/>
        <end position="65"/>
    </location>
</feature>
<feature type="compositionally biased region" description="Low complexity" evidence="1">
    <location>
        <begin position="75"/>
        <end position="87"/>
    </location>
</feature>
<organism evidence="3 4">
    <name type="scientific">Kocuria subflava</name>
    <dbReference type="NCBI Taxonomy" id="1736139"/>
    <lineage>
        <taxon>Bacteria</taxon>
        <taxon>Bacillati</taxon>
        <taxon>Actinomycetota</taxon>
        <taxon>Actinomycetes</taxon>
        <taxon>Micrococcales</taxon>
        <taxon>Micrococcaceae</taxon>
        <taxon>Kocuria</taxon>
    </lineage>
</organism>
<feature type="region of interest" description="Disordered" evidence="1">
    <location>
        <begin position="69"/>
        <end position="107"/>
    </location>
</feature>
<dbReference type="AlphaFoldDB" id="A0A846TY43"/>
<keyword evidence="4" id="KW-1185">Reference proteome</keyword>
<keyword evidence="2" id="KW-0472">Membrane</keyword>
<dbReference type="RefSeq" id="WP_119933603.1">
    <property type="nucleotide sequence ID" value="NZ_JAAVUN010000030.1"/>
</dbReference>
<dbReference type="EMBL" id="JAAVUN010000030">
    <property type="protein sequence ID" value="NKE10544.1"/>
    <property type="molecule type" value="Genomic_DNA"/>
</dbReference>
<evidence type="ECO:0000256" key="2">
    <source>
        <dbReference type="SAM" id="Phobius"/>
    </source>
</evidence>
<keyword evidence="2" id="KW-1133">Transmembrane helix</keyword>
<evidence type="ECO:0000313" key="4">
    <source>
        <dbReference type="Proteomes" id="UP000521379"/>
    </source>
</evidence>
<name>A0A846TY43_9MICC</name>
<comment type="caution">
    <text evidence="3">The sequence shown here is derived from an EMBL/GenBank/DDBJ whole genome shotgun (WGS) entry which is preliminary data.</text>
</comment>
<accession>A0A846TY43</accession>
<protein>
    <submittedName>
        <fullName evidence="3">Uncharacterized protein</fullName>
    </submittedName>
</protein>
<dbReference type="Proteomes" id="UP000521379">
    <property type="component" value="Unassembled WGS sequence"/>
</dbReference>
<evidence type="ECO:0000313" key="3">
    <source>
        <dbReference type="EMBL" id="NKE10544.1"/>
    </source>
</evidence>
<keyword evidence="2" id="KW-0812">Transmembrane</keyword>
<evidence type="ECO:0000256" key="1">
    <source>
        <dbReference type="SAM" id="MobiDB-lite"/>
    </source>
</evidence>
<proteinExistence type="predicted"/>
<reference evidence="3 4" key="1">
    <citation type="submission" date="2020-02" db="EMBL/GenBank/DDBJ databases">
        <authorList>
            <person name="Sun Q."/>
        </authorList>
    </citation>
    <scope>NUCLEOTIDE SEQUENCE [LARGE SCALE GENOMIC DNA]</scope>
    <source>
        <strain evidence="3 4">YIM 13062</strain>
    </source>
</reference>
<sequence>MHDYDQQLLESIGVRRNRLVAAVLYGPNRSRRNFTDLVRNFLIGLIIAALIATGCVAASFVTTLFDRERERREQMQQPQPTVVQTVPAANQPIPEVIEGPWPNASHV</sequence>
<gene>
    <name evidence="3" type="ORF">GTW58_11510</name>
</gene>